<sequence length="624" mass="70562">MATTSKRCASSSNEESVSDSDSDTDCEREQNKNVSKQAKSTKPQKRKGAGLGDVKKHCCGELHTKNVASWKKQKTMNMFNSNKQTTLSQKVIKAEVITTNFLVQHNLPIATADHLGPLFKEIFPDSKIAASYSCGRTKTSCILNEALAPQCHKYIIEHCQTHPYSVGEDGAKAYKIFEAIEETFTRDSMLWTNCVSLSIDNTNTMIGANNSVASRFLEMNPELFVAGCPCHLAHIAASHANDAFSDILGINVEDICIDCFYWFSKSSKRKGKLLEYFELCNQDYQAVLKHLSIRWLSLQRCIDRILKKYPSLKSYFLSEESPDQRFQRDEPTVHVVQPAMESLARKLANRIVLPRVLIDVDSVTELDLDDESIFIKSTSLFLGGTTKFTLNRLRNDGTINDSDYNKVHNAAHHYFKSALKYIFDKFPIGNDVLCNAVWVNVPKRLDTTWESVQFFLEKFSLLTLLQGINPDILHEEFVDYQTLPDDAIGQGAWEEAKVVDGQDEDGNEIAHHRVDILWWHLAHLKVPGTSQNRFKNLSKVAEIVLVIPHSNAEQERLFSIVRKNKTDSRSNLKLDGTLSSILAMKTTYPESSTPCYKWKPDDEVLTNSKKSTVSYNKKHIGDAQ</sequence>
<accession>A0A7D9HU82</accession>
<protein>
    <submittedName>
        <fullName evidence="2">PREDICTED: uncharacterized protein LOC107326933</fullName>
    </submittedName>
</protein>
<reference evidence="2" key="1">
    <citation type="submission" date="2020-04" db="EMBL/GenBank/DDBJ databases">
        <authorList>
            <person name="Alioto T."/>
            <person name="Alioto T."/>
            <person name="Gomez Garrido J."/>
        </authorList>
    </citation>
    <scope>NUCLEOTIDE SEQUENCE</scope>
    <source>
        <strain evidence="2">A484AB</strain>
    </source>
</reference>
<dbReference type="InterPro" id="IPR008906">
    <property type="entry name" value="HATC_C_dom"/>
</dbReference>
<feature type="region of interest" description="Disordered" evidence="1">
    <location>
        <begin position="1"/>
        <end position="52"/>
    </location>
</feature>
<dbReference type="GO" id="GO:0046983">
    <property type="term" value="F:protein dimerization activity"/>
    <property type="evidence" value="ECO:0007669"/>
    <property type="project" value="InterPro"/>
</dbReference>
<evidence type="ECO:0000256" key="1">
    <source>
        <dbReference type="SAM" id="MobiDB-lite"/>
    </source>
</evidence>
<dbReference type="PANTHER" id="PTHR37162:SF10">
    <property type="entry name" value="DUF4371 DOMAIN-CONTAINING PROTEIN"/>
    <property type="match status" value="1"/>
</dbReference>
<dbReference type="AlphaFoldDB" id="A0A7D9HU82"/>
<organism evidence="2 3">
    <name type="scientific">Paramuricea clavata</name>
    <name type="common">Red gorgonian</name>
    <name type="synonym">Violescent sea-whip</name>
    <dbReference type="NCBI Taxonomy" id="317549"/>
    <lineage>
        <taxon>Eukaryota</taxon>
        <taxon>Metazoa</taxon>
        <taxon>Cnidaria</taxon>
        <taxon>Anthozoa</taxon>
        <taxon>Octocorallia</taxon>
        <taxon>Malacalcyonacea</taxon>
        <taxon>Plexauridae</taxon>
        <taxon>Paramuricea</taxon>
    </lineage>
</organism>
<feature type="compositionally biased region" description="Polar residues" evidence="1">
    <location>
        <begin position="32"/>
        <end position="41"/>
    </location>
</feature>
<evidence type="ECO:0000313" key="2">
    <source>
        <dbReference type="EMBL" id="CAB3989985.1"/>
    </source>
</evidence>
<gene>
    <name evidence="2" type="ORF">PACLA_8A018616</name>
</gene>
<dbReference type="SUPFAM" id="SSF53098">
    <property type="entry name" value="Ribonuclease H-like"/>
    <property type="match status" value="1"/>
</dbReference>
<evidence type="ECO:0000313" key="3">
    <source>
        <dbReference type="Proteomes" id="UP001152795"/>
    </source>
</evidence>
<name>A0A7D9HU82_PARCT</name>
<dbReference type="InterPro" id="IPR012337">
    <property type="entry name" value="RNaseH-like_sf"/>
</dbReference>
<comment type="caution">
    <text evidence="2">The sequence shown here is derived from an EMBL/GenBank/DDBJ whole genome shotgun (WGS) entry which is preliminary data.</text>
</comment>
<proteinExistence type="predicted"/>
<dbReference type="EMBL" id="CACRXK020001580">
    <property type="protein sequence ID" value="CAB3989985.1"/>
    <property type="molecule type" value="Genomic_DNA"/>
</dbReference>
<dbReference type="Pfam" id="PF05699">
    <property type="entry name" value="Dimer_Tnp_hAT"/>
    <property type="match status" value="1"/>
</dbReference>
<keyword evidence="3" id="KW-1185">Reference proteome</keyword>
<dbReference type="PANTHER" id="PTHR37162">
    <property type="entry name" value="HAT FAMILY DIMERISATION DOMAINCONTAINING PROTEIN-RELATED"/>
    <property type="match status" value="1"/>
</dbReference>
<dbReference type="Proteomes" id="UP001152795">
    <property type="component" value="Unassembled WGS sequence"/>
</dbReference>
<dbReference type="OrthoDB" id="6159421at2759"/>